<evidence type="ECO:0000313" key="10">
    <source>
        <dbReference type="EMBL" id="HHM44140.1"/>
    </source>
</evidence>
<comment type="caution">
    <text evidence="10">The sequence shown here is derived from an EMBL/GenBank/DDBJ whole genome shotgun (WGS) entry which is preliminary data.</text>
</comment>
<keyword evidence="7 10" id="KW-0378">Hydrolase</keyword>
<dbReference type="EMBL" id="DRXH01000081">
    <property type="protein sequence ID" value="HHM44140.1"/>
    <property type="molecule type" value="Genomic_DNA"/>
</dbReference>
<evidence type="ECO:0000256" key="7">
    <source>
        <dbReference type="ARBA" id="ARBA00022801"/>
    </source>
</evidence>
<dbReference type="InterPro" id="IPR039356">
    <property type="entry name" value="YfbR/HDDC2"/>
</dbReference>
<comment type="cofactor">
    <cofactor evidence="3">
        <name>Co(2+)</name>
        <dbReference type="ChEBI" id="CHEBI:48828"/>
    </cofactor>
</comment>
<proteinExistence type="predicted"/>
<dbReference type="Gene3D" id="1.10.3210.10">
    <property type="entry name" value="Hypothetical protein af1432"/>
    <property type="match status" value="1"/>
</dbReference>
<dbReference type="PANTHER" id="PTHR11845:SF13">
    <property type="entry name" value="5'-DEOXYNUCLEOTIDASE HDDC2"/>
    <property type="match status" value="1"/>
</dbReference>
<evidence type="ECO:0000259" key="9">
    <source>
        <dbReference type="SMART" id="SM00471"/>
    </source>
</evidence>
<dbReference type="PANTHER" id="PTHR11845">
    <property type="entry name" value="5'-DEOXYNUCLEOTIDASE HDDC2"/>
    <property type="match status" value="1"/>
</dbReference>
<dbReference type="GO" id="GO:0046872">
    <property type="term" value="F:metal ion binding"/>
    <property type="evidence" value="ECO:0007669"/>
    <property type="project" value="UniProtKB-KW"/>
</dbReference>
<evidence type="ECO:0000256" key="8">
    <source>
        <dbReference type="SAM" id="MobiDB-lite"/>
    </source>
</evidence>
<dbReference type="GO" id="GO:0002953">
    <property type="term" value="F:5'-deoxynucleotidase activity"/>
    <property type="evidence" value="ECO:0007669"/>
    <property type="project" value="UniProtKB-EC"/>
</dbReference>
<evidence type="ECO:0000256" key="2">
    <source>
        <dbReference type="ARBA" id="ARBA00001936"/>
    </source>
</evidence>
<dbReference type="SMART" id="SM00471">
    <property type="entry name" value="HDc"/>
    <property type="match status" value="1"/>
</dbReference>
<reference evidence="10" key="1">
    <citation type="journal article" date="2020" name="mSystems">
        <title>Genome- and Community-Level Interaction Insights into Carbon Utilization and Element Cycling Functions of Hydrothermarchaeota in Hydrothermal Sediment.</title>
        <authorList>
            <person name="Zhou Z."/>
            <person name="Liu Y."/>
            <person name="Xu W."/>
            <person name="Pan J."/>
            <person name="Luo Z.H."/>
            <person name="Li M."/>
        </authorList>
    </citation>
    <scope>NUCLEOTIDE SEQUENCE [LARGE SCALE GENOMIC DNA]</scope>
    <source>
        <strain evidence="10">SpSt-1074</strain>
    </source>
</reference>
<keyword evidence="6" id="KW-0479">Metal-binding</keyword>
<accession>A0A7J3VSV8</accession>
<feature type="compositionally biased region" description="Basic and acidic residues" evidence="8">
    <location>
        <begin position="22"/>
        <end position="31"/>
    </location>
</feature>
<dbReference type="InterPro" id="IPR003607">
    <property type="entry name" value="HD/PDEase_dom"/>
</dbReference>
<dbReference type="GO" id="GO:0005737">
    <property type="term" value="C:cytoplasm"/>
    <property type="evidence" value="ECO:0007669"/>
    <property type="project" value="TreeGrafter"/>
</dbReference>
<dbReference type="SUPFAM" id="SSF109604">
    <property type="entry name" value="HD-domain/PDEase-like"/>
    <property type="match status" value="1"/>
</dbReference>
<sequence>MQSGRPRRASGGGEKSPPVRHGAREAAEKDPSLRLKTAVAILKRLPRTGWVELGVKRAETVASHSYGVAFLAMVEASRRNLEVLKAVEMALIHDLPESYLGDLTPAVKQRIPPRLLTVVEKSVFNQLIHSLPPGLRQRYAERYSEYLSRRSAEARLVHKLDRVDLLHEASWLKKHHGLDTSRFT</sequence>
<gene>
    <name evidence="10" type="ORF">ENM31_02435</name>
</gene>
<evidence type="ECO:0000256" key="4">
    <source>
        <dbReference type="ARBA" id="ARBA00011738"/>
    </source>
</evidence>
<name>A0A7J3VSV8_CALS0</name>
<evidence type="ECO:0000256" key="6">
    <source>
        <dbReference type="ARBA" id="ARBA00022723"/>
    </source>
</evidence>
<dbReference type="AlphaFoldDB" id="A0A7J3VSV8"/>
<comment type="cofactor">
    <cofactor evidence="2">
        <name>Mn(2+)</name>
        <dbReference type="ChEBI" id="CHEBI:29035"/>
    </cofactor>
</comment>
<dbReference type="EC" id="3.1.3.89" evidence="5"/>
<dbReference type="InterPro" id="IPR006674">
    <property type="entry name" value="HD_domain"/>
</dbReference>
<evidence type="ECO:0000256" key="3">
    <source>
        <dbReference type="ARBA" id="ARBA00001941"/>
    </source>
</evidence>
<feature type="region of interest" description="Disordered" evidence="8">
    <location>
        <begin position="1"/>
        <end position="31"/>
    </location>
</feature>
<evidence type="ECO:0000256" key="1">
    <source>
        <dbReference type="ARBA" id="ARBA00001638"/>
    </source>
</evidence>
<evidence type="ECO:0000256" key="5">
    <source>
        <dbReference type="ARBA" id="ARBA00012964"/>
    </source>
</evidence>
<feature type="domain" description="HD/PDEase" evidence="9">
    <location>
        <begin position="57"/>
        <end position="175"/>
    </location>
</feature>
<dbReference type="Pfam" id="PF13023">
    <property type="entry name" value="HD_3"/>
    <property type="match status" value="1"/>
</dbReference>
<comment type="catalytic activity">
    <reaction evidence="1">
        <text>a 2'-deoxyribonucleoside 5'-phosphate + H2O = a 2'-deoxyribonucleoside + phosphate</text>
        <dbReference type="Rhea" id="RHEA:36167"/>
        <dbReference type="ChEBI" id="CHEBI:15377"/>
        <dbReference type="ChEBI" id="CHEBI:18274"/>
        <dbReference type="ChEBI" id="CHEBI:43474"/>
        <dbReference type="ChEBI" id="CHEBI:65317"/>
        <dbReference type="EC" id="3.1.3.89"/>
    </reaction>
</comment>
<comment type="subunit">
    <text evidence="4">Homodimer.</text>
</comment>
<organism evidence="10">
    <name type="scientific">Caldiarchaeum subterraneum</name>
    <dbReference type="NCBI Taxonomy" id="311458"/>
    <lineage>
        <taxon>Archaea</taxon>
        <taxon>Nitrososphaerota</taxon>
        <taxon>Candidatus Caldarchaeales</taxon>
        <taxon>Candidatus Caldarchaeaceae</taxon>
        <taxon>Candidatus Caldarchaeum</taxon>
    </lineage>
</organism>
<protein>
    <recommendedName>
        <fullName evidence="5">5'-deoxynucleotidase</fullName>
        <ecNumber evidence="5">3.1.3.89</ecNumber>
    </recommendedName>
</protein>